<evidence type="ECO:0000313" key="5">
    <source>
        <dbReference type="Proteomes" id="UP000016587"/>
    </source>
</evidence>
<dbReference type="eggNOG" id="COG1419">
    <property type="taxonomic scope" value="Bacteria"/>
</dbReference>
<reference evidence="5" key="2">
    <citation type="submission" date="2013-07" db="EMBL/GenBank/DDBJ databases">
        <authorList>
            <person name="Morais-Silva F.O."/>
            <person name="Rezende A.M."/>
            <person name="Pimentel C."/>
            <person name="Resende D.M."/>
            <person name="Santos C.I."/>
            <person name="Clemente C."/>
            <person name="de Oliveira L.M."/>
            <person name="da Silva S.M."/>
            <person name="Costa D.A."/>
            <person name="Varela-Raposo A."/>
            <person name="Horacio E.C.A."/>
            <person name="Matos M."/>
            <person name="Flores O."/>
            <person name="Ruiz J.C."/>
            <person name="Rodrigues-Pousada C."/>
        </authorList>
    </citation>
    <scope>NUCLEOTIDE SEQUENCE [LARGE SCALE GENOMIC DNA]</scope>
    <source>
        <strain evidence="5">ATCC 19364 / DSM 1382 / NCIMB 9332 / VKM B-1759</strain>
    </source>
</reference>
<dbReference type="Pfam" id="PF00448">
    <property type="entry name" value="SRP54"/>
    <property type="match status" value="1"/>
</dbReference>
<dbReference type="Proteomes" id="UP000016587">
    <property type="component" value="Chromosome"/>
</dbReference>
<protein>
    <submittedName>
        <fullName evidence="4">Putative GTP-binding signal recognition particle SRP54 G-domain-containing protein</fullName>
    </submittedName>
</protein>
<dbReference type="SUPFAM" id="SSF52540">
    <property type="entry name" value="P-loop containing nucleoside triphosphate hydrolases"/>
    <property type="match status" value="1"/>
</dbReference>
<evidence type="ECO:0000259" key="3">
    <source>
        <dbReference type="SMART" id="SM00962"/>
    </source>
</evidence>
<dbReference type="HOGENOM" id="CLU_009301_11_4_7"/>
<dbReference type="STRING" id="1121448.DGI_1082"/>
<dbReference type="SMART" id="SM00962">
    <property type="entry name" value="SRP54"/>
    <property type="match status" value="1"/>
</dbReference>
<evidence type="ECO:0000313" key="4">
    <source>
        <dbReference type="EMBL" id="AGW12956.1"/>
    </source>
</evidence>
<accession>T2GA01</accession>
<dbReference type="RefSeq" id="WP_021759711.1">
    <property type="nucleotide sequence ID" value="NC_022444.1"/>
</dbReference>
<reference evidence="4 5" key="1">
    <citation type="journal article" date="2013" name="J. Bacteriol.">
        <title>Roles of HynAB and Ech, the only two hydrogenases found in the model sulfate reducer Desulfovibrio gigas.</title>
        <authorList>
            <person name="Morais-Silva F.O."/>
            <person name="Santos C.I."/>
            <person name="Rodrigues R."/>
            <person name="Pereira I.A."/>
            <person name="Rodrigues-Pousada C."/>
        </authorList>
    </citation>
    <scope>NUCLEOTIDE SEQUENCE [LARGE SCALE GENOMIC DNA]</scope>
    <source>
        <strain evidence="5">ATCC 19364 / DSM 1382 / NCIMB 9332 / VKM B-1759</strain>
    </source>
</reference>
<evidence type="ECO:0000256" key="2">
    <source>
        <dbReference type="ARBA" id="ARBA00023134"/>
    </source>
</evidence>
<dbReference type="InterPro" id="IPR000897">
    <property type="entry name" value="SRP54_GTPase_dom"/>
</dbReference>
<feature type="domain" description="SRP54-type proteins GTP-binding" evidence="3">
    <location>
        <begin position="177"/>
        <end position="372"/>
    </location>
</feature>
<name>T2GA01_MEGG1</name>
<dbReference type="PATRIC" id="fig|1121448.10.peg.1087"/>
<dbReference type="AlphaFoldDB" id="T2GA01"/>
<proteinExistence type="predicted"/>
<organism evidence="4 5">
    <name type="scientific">Megalodesulfovibrio gigas (strain ATCC 19364 / DSM 1382 / NCIMB 9332 / VKM B-1759)</name>
    <name type="common">Desulfovibrio gigas</name>
    <dbReference type="NCBI Taxonomy" id="1121448"/>
    <lineage>
        <taxon>Bacteria</taxon>
        <taxon>Pseudomonadati</taxon>
        <taxon>Thermodesulfobacteriota</taxon>
        <taxon>Desulfovibrionia</taxon>
        <taxon>Desulfovibrionales</taxon>
        <taxon>Desulfovibrionaceae</taxon>
        <taxon>Megalodesulfovibrio</taxon>
    </lineage>
</organism>
<keyword evidence="2" id="KW-0342">GTP-binding</keyword>
<evidence type="ECO:0000256" key="1">
    <source>
        <dbReference type="ARBA" id="ARBA00022741"/>
    </source>
</evidence>
<gene>
    <name evidence="4" type="ORF">DGI_1082</name>
</gene>
<dbReference type="InterPro" id="IPR027417">
    <property type="entry name" value="P-loop_NTPase"/>
</dbReference>
<dbReference type="EMBL" id="CP006585">
    <property type="protein sequence ID" value="AGW12956.1"/>
    <property type="molecule type" value="Genomic_DNA"/>
</dbReference>
<dbReference type="Gene3D" id="3.40.50.300">
    <property type="entry name" value="P-loop containing nucleotide triphosphate hydrolases"/>
    <property type="match status" value="1"/>
</dbReference>
<dbReference type="OrthoDB" id="9778554at2"/>
<dbReference type="GO" id="GO:0006614">
    <property type="term" value="P:SRP-dependent cotranslational protein targeting to membrane"/>
    <property type="evidence" value="ECO:0007669"/>
    <property type="project" value="InterPro"/>
</dbReference>
<keyword evidence="5" id="KW-1185">Reference proteome</keyword>
<keyword evidence="1" id="KW-0547">Nucleotide-binding</keyword>
<sequence>MRVKTFRGDSSASVLKRIKAELGADAVILSTRNFKEEGAAVCEMTAALEHDAASSARKMTPAATCGTHAAPGMAGSSPPPQEEVVAILTGGAGVGSWQQEWLKIREHLLTALKPQLPLQALAPRQRLALEYLEREGVDDAVLADLVAALHGKPACSVLVPLADMALVAPLDLAAGARQVLALAGPHGVGKTTAAIRLALQARRARPGGRICLVNADAQRAQSRMLLRQYAELAGLHYREIAPGEDATVLLEDCGVADLLLVDLPALSRGETMEQLMLRLGLRALEAVAPLRMLLALSPHYAPTQLRQFGRQYQTENMAGLLWTKLDEAYTFGNLVNTAHALGLPAVAFSASPGLQDDLTPASHRALWELLFKHRLPGAAQPQ</sequence>
<dbReference type="GO" id="GO:0005525">
    <property type="term" value="F:GTP binding"/>
    <property type="evidence" value="ECO:0007669"/>
    <property type="project" value="UniProtKB-KW"/>
</dbReference>
<dbReference type="KEGG" id="dgg:DGI_1082"/>